<feature type="domain" description="Replication protein A C-terminal" evidence="7">
    <location>
        <begin position="168"/>
        <end position="275"/>
    </location>
</feature>
<keyword evidence="3" id="KW-0235">DNA replication</keyword>
<evidence type="ECO:0000313" key="8">
    <source>
        <dbReference type="EMBL" id="KAI3436764.1"/>
    </source>
</evidence>
<dbReference type="AlphaFoldDB" id="A0A9D4TX22"/>
<evidence type="ECO:0000256" key="4">
    <source>
        <dbReference type="ARBA" id="ARBA00023125"/>
    </source>
</evidence>
<dbReference type="GO" id="GO:0000781">
    <property type="term" value="C:chromosome, telomeric region"/>
    <property type="evidence" value="ECO:0007669"/>
    <property type="project" value="TreeGrafter"/>
</dbReference>
<reference evidence="8" key="2">
    <citation type="submission" date="2020-11" db="EMBL/GenBank/DDBJ databases">
        <authorList>
            <person name="Cecchin M."/>
            <person name="Marcolungo L."/>
            <person name="Rossato M."/>
            <person name="Girolomoni L."/>
            <person name="Cosentino E."/>
            <person name="Cuine S."/>
            <person name="Li-Beisson Y."/>
            <person name="Delledonne M."/>
            <person name="Ballottari M."/>
        </authorList>
    </citation>
    <scope>NUCLEOTIDE SEQUENCE</scope>
    <source>
        <strain evidence="8">211/11P</strain>
        <tissue evidence="8">Whole cell</tissue>
    </source>
</reference>
<evidence type="ECO:0000256" key="6">
    <source>
        <dbReference type="SAM" id="MobiDB-lite"/>
    </source>
</evidence>
<reference evidence="8" key="1">
    <citation type="journal article" date="2019" name="Plant J.">
        <title>Chlorella vulgaris genome assembly and annotation reveals the molecular basis for metabolic acclimation to high light conditions.</title>
        <authorList>
            <person name="Cecchin M."/>
            <person name="Marcolungo L."/>
            <person name="Rossato M."/>
            <person name="Girolomoni L."/>
            <person name="Cosentino E."/>
            <person name="Cuine S."/>
            <person name="Li-Beisson Y."/>
            <person name="Delledonne M."/>
            <person name="Ballottari M."/>
        </authorList>
    </citation>
    <scope>NUCLEOTIDE SEQUENCE</scope>
    <source>
        <strain evidence="8">211/11P</strain>
    </source>
</reference>
<dbReference type="OrthoDB" id="25571at2759"/>
<evidence type="ECO:0000259" key="7">
    <source>
        <dbReference type="Pfam" id="PF08784"/>
    </source>
</evidence>
<dbReference type="SUPFAM" id="SSF46785">
    <property type="entry name" value="Winged helix' DNA-binding domain"/>
    <property type="match status" value="1"/>
</dbReference>
<dbReference type="PIRSF" id="PIRSF036949">
    <property type="entry name" value="RPA32"/>
    <property type="match status" value="1"/>
</dbReference>
<dbReference type="GO" id="GO:0000724">
    <property type="term" value="P:double-strand break repair via homologous recombination"/>
    <property type="evidence" value="ECO:0007669"/>
    <property type="project" value="TreeGrafter"/>
</dbReference>
<evidence type="ECO:0000313" key="9">
    <source>
        <dbReference type="Proteomes" id="UP001055712"/>
    </source>
</evidence>
<dbReference type="GO" id="GO:0005662">
    <property type="term" value="C:DNA replication factor A complex"/>
    <property type="evidence" value="ECO:0007669"/>
    <property type="project" value="TreeGrafter"/>
</dbReference>
<evidence type="ECO:0000256" key="2">
    <source>
        <dbReference type="ARBA" id="ARBA00007815"/>
    </source>
</evidence>
<dbReference type="PANTHER" id="PTHR13989:SF16">
    <property type="entry name" value="REPLICATION PROTEIN A2"/>
    <property type="match status" value="1"/>
</dbReference>
<dbReference type="InterPro" id="IPR036390">
    <property type="entry name" value="WH_DNA-bd_sf"/>
</dbReference>
<comment type="subcellular location">
    <subcellularLocation>
        <location evidence="1">Nucleus</location>
    </subcellularLocation>
</comment>
<dbReference type="InterPro" id="IPR014646">
    <property type="entry name" value="Rfa2/RPA32"/>
</dbReference>
<dbReference type="InterPro" id="IPR012340">
    <property type="entry name" value="NA-bd_OB-fold"/>
</dbReference>
<comment type="similarity">
    <text evidence="2">Belongs to the replication factor A protein 2 family.</text>
</comment>
<dbReference type="InterPro" id="IPR036388">
    <property type="entry name" value="WH-like_DNA-bd_sf"/>
</dbReference>
<keyword evidence="5" id="KW-0539">Nucleus</keyword>
<dbReference type="PANTHER" id="PTHR13989">
    <property type="entry name" value="REPLICATION PROTEIN A-RELATED"/>
    <property type="match status" value="1"/>
</dbReference>
<feature type="region of interest" description="Disordered" evidence="6">
    <location>
        <begin position="13"/>
        <end position="39"/>
    </location>
</feature>
<dbReference type="SUPFAM" id="SSF50249">
    <property type="entry name" value="Nucleic acid-binding proteins"/>
    <property type="match status" value="1"/>
</dbReference>
<dbReference type="Pfam" id="PF08784">
    <property type="entry name" value="RPA_C"/>
    <property type="match status" value="1"/>
</dbReference>
<dbReference type="Gene3D" id="1.10.10.10">
    <property type="entry name" value="Winged helix-like DNA-binding domain superfamily/Winged helix DNA-binding domain"/>
    <property type="match status" value="1"/>
</dbReference>
<accession>A0A9D4TX22</accession>
<dbReference type="EMBL" id="SIDB01000002">
    <property type="protein sequence ID" value="KAI3436764.1"/>
    <property type="molecule type" value="Genomic_DNA"/>
</dbReference>
<proteinExistence type="inferred from homology"/>
<evidence type="ECO:0000256" key="3">
    <source>
        <dbReference type="ARBA" id="ARBA00022705"/>
    </source>
</evidence>
<dbReference type="CDD" id="cd04478">
    <property type="entry name" value="RPA2_DBD_D"/>
    <property type="match status" value="1"/>
</dbReference>
<sequence>MYGGGGDAGASQFNGAGFMPSQAGNAGGGGGSGKKNYDSKQQTLRAVTIRQLHEALSSHKDDTLMLDGKEMTNITLLGKVLSSNEQGLTYGLKIDDGTGRADVKIWISDDDSEVEKQRRAEWRPGMYVRIHGHISNFGKSQDVLAYNIRPVTDHNEVTYHYLQALHQHLHLTKGCGAGPAMHQEQAGAYGTPPVAAAGYGAALPVPSYDPHHGTSALDSELMHVLNAPDARANDCGVSIDDLLMRTGGRYSMVQVREACAKLADNGRVYSTLDENHFKTCE</sequence>
<keyword evidence="9" id="KW-1185">Reference proteome</keyword>
<dbReference type="GO" id="GO:0035861">
    <property type="term" value="C:site of double-strand break"/>
    <property type="evidence" value="ECO:0007669"/>
    <property type="project" value="TreeGrafter"/>
</dbReference>
<evidence type="ECO:0000256" key="5">
    <source>
        <dbReference type="ARBA" id="ARBA00023242"/>
    </source>
</evidence>
<gene>
    <name evidence="8" type="ORF">D9Q98_006176</name>
</gene>
<keyword evidence="4" id="KW-0238">DNA-binding</keyword>
<dbReference type="GO" id="GO:0006260">
    <property type="term" value="P:DNA replication"/>
    <property type="evidence" value="ECO:0007669"/>
    <property type="project" value="UniProtKB-KW"/>
</dbReference>
<evidence type="ECO:0000256" key="1">
    <source>
        <dbReference type="ARBA" id="ARBA00004123"/>
    </source>
</evidence>
<dbReference type="InterPro" id="IPR014892">
    <property type="entry name" value="RPA_C"/>
</dbReference>
<dbReference type="GO" id="GO:0003697">
    <property type="term" value="F:single-stranded DNA binding"/>
    <property type="evidence" value="ECO:0007669"/>
    <property type="project" value="TreeGrafter"/>
</dbReference>
<dbReference type="Proteomes" id="UP001055712">
    <property type="component" value="Unassembled WGS sequence"/>
</dbReference>
<name>A0A9D4TX22_CHLVU</name>
<comment type="caution">
    <text evidence="8">The sequence shown here is derived from an EMBL/GenBank/DDBJ whole genome shotgun (WGS) entry which is preliminary data.</text>
</comment>
<protein>
    <recommendedName>
        <fullName evidence="7">Replication protein A C-terminal domain-containing protein</fullName>
    </recommendedName>
</protein>
<organism evidence="8 9">
    <name type="scientific">Chlorella vulgaris</name>
    <name type="common">Green alga</name>
    <dbReference type="NCBI Taxonomy" id="3077"/>
    <lineage>
        <taxon>Eukaryota</taxon>
        <taxon>Viridiplantae</taxon>
        <taxon>Chlorophyta</taxon>
        <taxon>core chlorophytes</taxon>
        <taxon>Trebouxiophyceae</taxon>
        <taxon>Chlorellales</taxon>
        <taxon>Chlorellaceae</taxon>
        <taxon>Chlorella clade</taxon>
        <taxon>Chlorella</taxon>
    </lineage>
</organism>
<dbReference type="Gene3D" id="2.40.50.140">
    <property type="entry name" value="Nucleic acid-binding proteins"/>
    <property type="match status" value="1"/>
</dbReference>
<dbReference type="GO" id="GO:0006289">
    <property type="term" value="P:nucleotide-excision repair"/>
    <property type="evidence" value="ECO:0007669"/>
    <property type="project" value="TreeGrafter"/>
</dbReference>
<dbReference type="InterPro" id="IPR040260">
    <property type="entry name" value="RFA2-like"/>
</dbReference>